<dbReference type="Proteomes" id="UP000019754">
    <property type="component" value="Unassembled WGS sequence"/>
</dbReference>
<reference evidence="2 3" key="1">
    <citation type="journal article" date="2013" name="Genome Announc.">
        <title>Draft genome sequence of an Actinobacterium, Brachybacterium muris strain UCD-AY4.</title>
        <authorList>
            <person name="Lo J.R."/>
            <person name="Lang J.M."/>
            <person name="Darling A.E."/>
            <person name="Eisen J.A."/>
            <person name="Coil D.A."/>
        </authorList>
    </citation>
    <scope>NUCLEOTIDE SEQUENCE [LARGE SCALE GENOMIC DNA]</scope>
    <source>
        <strain evidence="2 3">UCD-AY4</strain>
    </source>
</reference>
<protein>
    <recommendedName>
        <fullName evidence="4">Scramblase</fullName>
    </recommendedName>
</protein>
<dbReference type="SUPFAM" id="SSF54518">
    <property type="entry name" value="Tubby C-terminal domain-like"/>
    <property type="match status" value="1"/>
</dbReference>
<evidence type="ECO:0000313" key="3">
    <source>
        <dbReference type="Proteomes" id="UP000019754"/>
    </source>
</evidence>
<dbReference type="InterPro" id="IPR025659">
    <property type="entry name" value="Tubby-like_C"/>
</dbReference>
<evidence type="ECO:0008006" key="4">
    <source>
        <dbReference type="Google" id="ProtNLM"/>
    </source>
</evidence>
<comment type="similarity">
    <text evidence="1">Belongs to the LOR family.</text>
</comment>
<sequence length="183" mass="20012">MLTHDTLVMQQVTGFMSNDFDILDEHGSAIGRITTTGGAGQRFVLGNRSFDVCEVDGTVLVHVEDPMDFGFDTYAVQDATGAPIATIRKRFSFLRRRVDIEVHAGPTFELTGNAFGFEFTMSVGGQEVVQVARHWAGIGRGLLGHSRYVAVLNPNMPPRERLAVIGGLIALDLMRVKDSRSSN</sequence>
<organism evidence="2 3">
    <name type="scientific">Brachybacterium muris UCD-AY4</name>
    <dbReference type="NCBI Taxonomy" id="1249481"/>
    <lineage>
        <taxon>Bacteria</taxon>
        <taxon>Bacillati</taxon>
        <taxon>Actinomycetota</taxon>
        <taxon>Actinomycetes</taxon>
        <taxon>Micrococcales</taxon>
        <taxon>Dermabacteraceae</taxon>
        <taxon>Brachybacterium</taxon>
    </lineage>
</organism>
<comment type="caution">
    <text evidence="2">The sequence shown here is derived from an EMBL/GenBank/DDBJ whole genome shotgun (WGS) entry which is preliminary data.</text>
</comment>
<evidence type="ECO:0000313" key="2">
    <source>
        <dbReference type="EMBL" id="EYT50328.1"/>
    </source>
</evidence>
<evidence type="ECO:0000256" key="1">
    <source>
        <dbReference type="ARBA" id="ARBA00005437"/>
    </source>
</evidence>
<dbReference type="EMBL" id="AORC01000004">
    <property type="protein sequence ID" value="EYT50328.1"/>
    <property type="molecule type" value="Genomic_DNA"/>
</dbReference>
<accession>A0A022L007</accession>
<proteinExistence type="inferred from homology"/>
<dbReference type="InterPro" id="IPR038595">
    <property type="entry name" value="LOR_sf"/>
</dbReference>
<keyword evidence="3" id="KW-1185">Reference proteome</keyword>
<dbReference type="AlphaFoldDB" id="A0A022L007"/>
<dbReference type="Pfam" id="PF04525">
    <property type="entry name" value="LOR"/>
    <property type="match status" value="1"/>
</dbReference>
<dbReference type="HOGENOM" id="CLU_094142_0_0_11"/>
<name>A0A022L007_9MICO</name>
<dbReference type="InterPro" id="IPR007612">
    <property type="entry name" value="LOR"/>
</dbReference>
<dbReference type="Gene3D" id="2.40.160.200">
    <property type="entry name" value="LURP1-related"/>
    <property type="match status" value="1"/>
</dbReference>
<gene>
    <name evidence="2" type="ORF">D641_0103355</name>
</gene>